<sequence>MDEDKSMAKLHKEQRKRAEKESRDRRSRDQDFKEPDIDANRDMHRLEKRKSARKVEDFGVHSGLAPYDDKDALKNSMYSSLD</sequence>
<name>A0ACB8Y7T4_ARCLA</name>
<comment type="caution">
    <text evidence="1">The sequence shown here is derived from an EMBL/GenBank/DDBJ whole genome shotgun (WGS) entry which is preliminary data.</text>
</comment>
<reference evidence="1 2" key="2">
    <citation type="journal article" date="2022" name="Mol. Ecol. Resour.">
        <title>The genomes of chicory, endive, great burdock and yacon provide insights into Asteraceae paleo-polyploidization history and plant inulin production.</title>
        <authorList>
            <person name="Fan W."/>
            <person name="Wang S."/>
            <person name="Wang H."/>
            <person name="Wang A."/>
            <person name="Jiang F."/>
            <person name="Liu H."/>
            <person name="Zhao H."/>
            <person name="Xu D."/>
            <person name="Zhang Y."/>
        </authorList>
    </citation>
    <scope>NUCLEOTIDE SEQUENCE [LARGE SCALE GENOMIC DNA]</scope>
    <source>
        <strain evidence="2">cv. Niubang</strain>
    </source>
</reference>
<proteinExistence type="predicted"/>
<organism evidence="1 2">
    <name type="scientific">Arctium lappa</name>
    <name type="common">Greater burdock</name>
    <name type="synonym">Lappa major</name>
    <dbReference type="NCBI Taxonomy" id="4217"/>
    <lineage>
        <taxon>Eukaryota</taxon>
        <taxon>Viridiplantae</taxon>
        <taxon>Streptophyta</taxon>
        <taxon>Embryophyta</taxon>
        <taxon>Tracheophyta</taxon>
        <taxon>Spermatophyta</taxon>
        <taxon>Magnoliopsida</taxon>
        <taxon>eudicotyledons</taxon>
        <taxon>Gunneridae</taxon>
        <taxon>Pentapetalae</taxon>
        <taxon>asterids</taxon>
        <taxon>campanulids</taxon>
        <taxon>Asterales</taxon>
        <taxon>Asteraceae</taxon>
        <taxon>Carduoideae</taxon>
        <taxon>Cardueae</taxon>
        <taxon>Arctiinae</taxon>
        <taxon>Arctium</taxon>
    </lineage>
</organism>
<evidence type="ECO:0000313" key="1">
    <source>
        <dbReference type="EMBL" id="KAI3680957.1"/>
    </source>
</evidence>
<dbReference type="Proteomes" id="UP001055879">
    <property type="component" value="Linkage Group LG13"/>
</dbReference>
<evidence type="ECO:0000313" key="2">
    <source>
        <dbReference type="Proteomes" id="UP001055879"/>
    </source>
</evidence>
<gene>
    <name evidence="1" type="ORF">L6452_35737</name>
</gene>
<accession>A0ACB8Y7T4</accession>
<dbReference type="EMBL" id="CM042059">
    <property type="protein sequence ID" value="KAI3680957.1"/>
    <property type="molecule type" value="Genomic_DNA"/>
</dbReference>
<protein>
    <submittedName>
        <fullName evidence="1">Uncharacterized protein</fullName>
    </submittedName>
</protein>
<reference evidence="2" key="1">
    <citation type="journal article" date="2022" name="Mol. Ecol. Resour.">
        <title>The genomes of chicory, endive, great burdock and yacon provide insights into Asteraceae palaeo-polyploidization history and plant inulin production.</title>
        <authorList>
            <person name="Fan W."/>
            <person name="Wang S."/>
            <person name="Wang H."/>
            <person name="Wang A."/>
            <person name="Jiang F."/>
            <person name="Liu H."/>
            <person name="Zhao H."/>
            <person name="Xu D."/>
            <person name="Zhang Y."/>
        </authorList>
    </citation>
    <scope>NUCLEOTIDE SEQUENCE [LARGE SCALE GENOMIC DNA]</scope>
    <source>
        <strain evidence="2">cv. Niubang</strain>
    </source>
</reference>
<keyword evidence="2" id="KW-1185">Reference proteome</keyword>